<dbReference type="Proteomes" id="UP000247389">
    <property type="component" value="Unassembled WGS sequence"/>
</dbReference>
<evidence type="ECO:0000313" key="2">
    <source>
        <dbReference type="EMBL" id="TDX37668.1"/>
    </source>
</evidence>
<gene>
    <name evidence="2" type="ORF">C7954_1405</name>
    <name evidence="1" type="ORF">C8C78_13910</name>
</gene>
<proteinExistence type="predicted"/>
<accession>A0A318E7H7</accession>
<sequence length="84" mass="9414">MESKHNRTVYQRPDGTWANKVFDEEIPTTIHETRRHAIAAAKSLLQNQGGGRITVLGQDGEVIFKTTVPSAKTTYPINKTAHWP</sequence>
<dbReference type="InterPro" id="IPR018691">
    <property type="entry name" value="DUF2188"/>
</dbReference>
<reference evidence="1 3" key="1">
    <citation type="submission" date="2018-04" db="EMBL/GenBank/DDBJ databases">
        <title>Subsurface microbial communities from deep shales in Ohio and West Virginia, USA.</title>
        <authorList>
            <person name="Wrighton K."/>
        </authorList>
    </citation>
    <scope>NUCLEOTIDE SEQUENCE [LARGE SCALE GENOMIC DNA]</scope>
    <source>
        <strain evidence="2 4">DSMZ 11287</strain>
        <strain evidence="1 3">MSL28</strain>
    </source>
</reference>
<dbReference type="Proteomes" id="UP000295472">
    <property type="component" value="Unassembled WGS sequence"/>
</dbReference>
<dbReference type="AlphaFoldDB" id="A0A318E7H7"/>
<evidence type="ECO:0000313" key="4">
    <source>
        <dbReference type="Proteomes" id="UP000295472"/>
    </source>
</evidence>
<dbReference type="EMBL" id="QICM01000039">
    <property type="protein sequence ID" value="PXV62039.1"/>
    <property type="molecule type" value="Genomic_DNA"/>
</dbReference>
<comment type="caution">
    <text evidence="1">The sequence shown here is derived from an EMBL/GenBank/DDBJ whole genome shotgun (WGS) entry which is preliminary data.</text>
</comment>
<protein>
    <submittedName>
        <fullName evidence="1">Uncharacterized protein DUF2188</fullName>
    </submittedName>
</protein>
<organism evidence="1 3">
    <name type="scientific">Halanaerobium congolense</name>
    <dbReference type="NCBI Taxonomy" id="54121"/>
    <lineage>
        <taxon>Bacteria</taxon>
        <taxon>Bacillati</taxon>
        <taxon>Bacillota</taxon>
        <taxon>Clostridia</taxon>
        <taxon>Halanaerobiales</taxon>
        <taxon>Halanaerobiaceae</taxon>
        <taxon>Halanaerobium</taxon>
    </lineage>
</organism>
<dbReference type="RefSeq" id="WP_084288444.1">
    <property type="nucleotide sequence ID" value="NZ_QICM01000039.1"/>
</dbReference>
<evidence type="ECO:0000313" key="1">
    <source>
        <dbReference type="EMBL" id="PXV62039.1"/>
    </source>
</evidence>
<dbReference type="EMBL" id="SOEF01000040">
    <property type="protein sequence ID" value="TDX37668.1"/>
    <property type="molecule type" value="Genomic_DNA"/>
</dbReference>
<evidence type="ECO:0000313" key="3">
    <source>
        <dbReference type="Proteomes" id="UP000247389"/>
    </source>
</evidence>
<dbReference type="Pfam" id="PF09954">
    <property type="entry name" value="DUF2188"/>
    <property type="match status" value="1"/>
</dbReference>
<dbReference type="GeneID" id="99803240"/>
<name>A0A318E7H7_9FIRM</name>